<evidence type="ECO:0000259" key="6">
    <source>
        <dbReference type="PROSITE" id="PS50893"/>
    </source>
</evidence>
<evidence type="ECO:0000313" key="8">
    <source>
        <dbReference type="Proteomes" id="UP000262621"/>
    </source>
</evidence>
<keyword evidence="8" id="KW-1185">Reference proteome</keyword>
<feature type="compositionally biased region" description="Low complexity" evidence="5">
    <location>
        <begin position="284"/>
        <end position="305"/>
    </location>
</feature>
<comment type="caution">
    <text evidence="7">The sequence shown here is derived from an EMBL/GenBank/DDBJ whole genome shotgun (WGS) entry which is preliminary data.</text>
</comment>
<dbReference type="InterPro" id="IPR003593">
    <property type="entry name" value="AAA+_ATPase"/>
</dbReference>
<dbReference type="FunFam" id="3.40.50.300:FF:000425">
    <property type="entry name" value="Probable ABC transporter, ATP-binding subunit"/>
    <property type="match status" value="1"/>
</dbReference>
<dbReference type="Gene3D" id="2.40.50.100">
    <property type="match status" value="1"/>
</dbReference>
<feature type="domain" description="ABC transporter" evidence="6">
    <location>
        <begin position="9"/>
        <end position="241"/>
    </location>
</feature>
<evidence type="ECO:0000256" key="3">
    <source>
        <dbReference type="ARBA" id="ARBA00022840"/>
    </source>
</evidence>
<name>A0A372G4R5_9ACTN</name>
<reference evidence="7 8" key="1">
    <citation type="submission" date="2018-08" db="EMBL/GenBank/DDBJ databases">
        <title>Verrucosispora craniellae sp. nov., isolated from a marine sponge in the South China Sea.</title>
        <authorList>
            <person name="Li L."/>
            <person name="Lin H.W."/>
        </authorList>
    </citation>
    <scope>NUCLEOTIDE SEQUENCE [LARGE SCALE GENOMIC DNA]</scope>
    <source>
        <strain evidence="7 8">LHW63014</strain>
    </source>
</reference>
<dbReference type="SMART" id="SM00382">
    <property type="entry name" value="AAA"/>
    <property type="match status" value="1"/>
</dbReference>
<keyword evidence="1" id="KW-0813">Transport</keyword>
<dbReference type="OrthoDB" id="9802264at2"/>
<dbReference type="Gene3D" id="3.40.50.300">
    <property type="entry name" value="P-loop containing nucleotide triphosphate hydrolases"/>
    <property type="match status" value="1"/>
</dbReference>
<dbReference type="RefSeq" id="WP_117226641.1">
    <property type="nucleotide sequence ID" value="NZ_CP061725.1"/>
</dbReference>
<dbReference type="Proteomes" id="UP000262621">
    <property type="component" value="Unassembled WGS sequence"/>
</dbReference>
<protein>
    <recommendedName>
        <fullName evidence="4">ABC-type quaternary amine transporter</fullName>
        <ecNumber evidence="4">7.6.2.9</ecNumber>
    </recommendedName>
</protein>
<keyword evidence="3 7" id="KW-0067">ATP-binding</keyword>
<dbReference type="GO" id="GO:0015418">
    <property type="term" value="F:ABC-type quaternary ammonium compound transporting activity"/>
    <property type="evidence" value="ECO:0007669"/>
    <property type="project" value="UniProtKB-EC"/>
</dbReference>
<dbReference type="InterPro" id="IPR017871">
    <property type="entry name" value="ABC_transporter-like_CS"/>
</dbReference>
<feature type="region of interest" description="Disordered" evidence="5">
    <location>
        <begin position="282"/>
        <end position="307"/>
    </location>
</feature>
<evidence type="ECO:0000256" key="5">
    <source>
        <dbReference type="SAM" id="MobiDB-lite"/>
    </source>
</evidence>
<dbReference type="GO" id="GO:0005524">
    <property type="term" value="F:ATP binding"/>
    <property type="evidence" value="ECO:0007669"/>
    <property type="project" value="UniProtKB-KW"/>
</dbReference>
<evidence type="ECO:0000256" key="2">
    <source>
        <dbReference type="ARBA" id="ARBA00022741"/>
    </source>
</evidence>
<dbReference type="PANTHER" id="PTHR42781">
    <property type="entry name" value="SPERMIDINE/PUTRESCINE IMPORT ATP-BINDING PROTEIN POTA"/>
    <property type="match status" value="1"/>
</dbReference>
<dbReference type="EMBL" id="QVFU01000002">
    <property type="protein sequence ID" value="RFS47766.1"/>
    <property type="molecule type" value="Genomic_DNA"/>
</dbReference>
<dbReference type="EC" id="7.6.2.9" evidence="4"/>
<dbReference type="PANTHER" id="PTHR42781:SF4">
    <property type="entry name" value="SPERMIDINE_PUTRESCINE IMPORT ATP-BINDING PROTEIN POTA"/>
    <property type="match status" value="1"/>
</dbReference>
<dbReference type="AlphaFoldDB" id="A0A372G4R5"/>
<keyword evidence="2" id="KW-0547">Nucleotide-binding</keyword>
<organism evidence="7 8">
    <name type="scientific">Micromonospora craniellae</name>
    <dbReference type="NCBI Taxonomy" id="2294034"/>
    <lineage>
        <taxon>Bacteria</taxon>
        <taxon>Bacillati</taxon>
        <taxon>Actinomycetota</taxon>
        <taxon>Actinomycetes</taxon>
        <taxon>Micromonosporales</taxon>
        <taxon>Micromonosporaceae</taxon>
        <taxon>Micromonospora</taxon>
    </lineage>
</organism>
<evidence type="ECO:0000256" key="4">
    <source>
        <dbReference type="ARBA" id="ARBA00066388"/>
    </source>
</evidence>
<sequence>MTSEAIPVAELIDISKCYPGGLASAVRGVNLELREGEFFSLLGPSGCGKSTTLRIVAGLESQTTGTVRIKGEDMGRRPANRRPTNMVFQHLGLFPHLDVAQNIAFGPKLRRVPRDRRAADVDRVLELVELSGYQRRYPEQLSGGQQQRVAIARALINRPAVLLLDEPLAALDLNLRHQMQQVLREVQRNSGTTFLFVTHDQTEAMTLSDRIGVMRDGELCQVGGAEDLYRRPADRFVARFIGDANVLEIPVEQGSARIGENAVRVAVGGTGVALSVRPEDVRIGPDTTAAGTTADGSDAPAGTDTPPGLAARITGATYLGPQIRYDLETVDGFALRAVRPANADRLPVGDLVTVRWRPEDAVVLPA</sequence>
<dbReference type="PROSITE" id="PS00211">
    <property type="entry name" value="ABC_TRANSPORTER_1"/>
    <property type="match status" value="1"/>
</dbReference>
<evidence type="ECO:0000256" key="1">
    <source>
        <dbReference type="ARBA" id="ARBA00022448"/>
    </source>
</evidence>
<dbReference type="InterPro" id="IPR013611">
    <property type="entry name" value="Transp-assoc_OB_typ2"/>
</dbReference>
<dbReference type="InterPro" id="IPR008995">
    <property type="entry name" value="Mo/tungstate-bd_C_term_dom"/>
</dbReference>
<dbReference type="SUPFAM" id="SSF52540">
    <property type="entry name" value="P-loop containing nucleoside triphosphate hydrolases"/>
    <property type="match status" value="1"/>
</dbReference>
<dbReference type="GO" id="GO:0043190">
    <property type="term" value="C:ATP-binding cassette (ABC) transporter complex"/>
    <property type="evidence" value="ECO:0007669"/>
    <property type="project" value="InterPro"/>
</dbReference>
<dbReference type="InterPro" id="IPR027417">
    <property type="entry name" value="P-loop_NTPase"/>
</dbReference>
<accession>A0A372G4R5</accession>
<proteinExistence type="predicted"/>
<dbReference type="SUPFAM" id="SSF50331">
    <property type="entry name" value="MOP-like"/>
    <property type="match status" value="1"/>
</dbReference>
<dbReference type="PROSITE" id="PS50893">
    <property type="entry name" value="ABC_TRANSPORTER_2"/>
    <property type="match status" value="1"/>
</dbReference>
<evidence type="ECO:0000313" key="7">
    <source>
        <dbReference type="EMBL" id="RFS47766.1"/>
    </source>
</evidence>
<dbReference type="InterPro" id="IPR050093">
    <property type="entry name" value="ABC_SmlMolc_Importer"/>
</dbReference>
<gene>
    <name evidence="7" type="ORF">D0Q02_04275</name>
</gene>
<dbReference type="GO" id="GO:0016887">
    <property type="term" value="F:ATP hydrolysis activity"/>
    <property type="evidence" value="ECO:0007669"/>
    <property type="project" value="InterPro"/>
</dbReference>
<dbReference type="InterPro" id="IPR003439">
    <property type="entry name" value="ABC_transporter-like_ATP-bd"/>
</dbReference>
<dbReference type="Pfam" id="PF08402">
    <property type="entry name" value="TOBE_2"/>
    <property type="match status" value="1"/>
</dbReference>
<dbReference type="Pfam" id="PF00005">
    <property type="entry name" value="ABC_tran"/>
    <property type="match status" value="1"/>
</dbReference>